<dbReference type="Proteomes" id="UP000192656">
    <property type="component" value="Unassembled WGS sequence"/>
</dbReference>
<reference evidence="2 3" key="1">
    <citation type="submission" date="2017-04" db="EMBL/GenBank/DDBJ databases">
        <authorList>
            <person name="Afonso C.L."/>
            <person name="Miller P.J."/>
            <person name="Scott M.A."/>
            <person name="Spackman E."/>
            <person name="Goraichik I."/>
            <person name="Dimitrov K.M."/>
            <person name="Suarez D.L."/>
            <person name="Swayne D.E."/>
        </authorList>
    </citation>
    <scope>NUCLEOTIDE SEQUENCE [LARGE SCALE GENOMIC DNA]</scope>
    <source>
        <strain evidence="2 3">CGMCC 1.10972</strain>
    </source>
</reference>
<dbReference type="Pfam" id="PF06267">
    <property type="entry name" value="DUF1028"/>
    <property type="match status" value="1"/>
</dbReference>
<dbReference type="SUPFAM" id="SSF56235">
    <property type="entry name" value="N-terminal nucleophile aminohydrolases (Ntn hydrolases)"/>
    <property type="match status" value="1"/>
</dbReference>
<keyword evidence="3" id="KW-1185">Reference proteome</keyword>
<dbReference type="PANTHER" id="PTHR39328">
    <property type="entry name" value="BLL2871 PROTEIN"/>
    <property type="match status" value="1"/>
</dbReference>
<proteinExistence type="predicted"/>
<dbReference type="Gene3D" id="3.60.20.10">
    <property type="entry name" value="Glutamine Phosphoribosylpyrophosphate, subunit 1, domain 1"/>
    <property type="match status" value="1"/>
</dbReference>
<keyword evidence="2" id="KW-0378">Hydrolase</keyword>
<feature type="domain" description="Putative peptidoglycan binding" evidence="1">
    <location>
        <begin position="214"/>
        <end position="279"/>
    </location>
</feature>
<protein>
    <submittedName>
        <fullName evidence="2">Uncharacterized conserved protein, Ntn-hydrolase superfamily</fullName>
    </submittedName>
</protein>
<evidence type="ECO:0000313" key="3">
    <source>
        <dbReference type="Proteomes" id="UP000192656"/>
    </source>
</evidence>
<dbReference type="Pfam" id="PF08823">
    <property type="entry name" value="PG_binding_2"/>
    <property type="match status" value="1"/>
</dbReference>
<evidence type="ECO:0000313" key="2">
    <source>
        <dbReference type="EMBL" id="SMC34756.1"/>
    </source>
</evidence>
<dbReference type="InterPro" id="IPR014927">
    <property type="entry name" value="PG-bd_2"/>
</dbReference>
<evidence type="ECO:0000259" key="1">
    <source>
        <dbReference type="Pfam" id="PF08823"/>
    </source>
</evidence>
<dbReference type="AlphaFoldDB" id="A0A1W1YF43"/>
<dbReference type="GO" id="GO:0016787">
    <property type="term" value="F:hydrolase activity"/>
    <property type="evidence" value="ECO:0007669"/>
    <property type="project" value="UniProtKB-KW"/>
</dbReference>
<dbReference type="InterPro" id="IPR010430">
    <property type="entry name" value="DUF1028"/>
</dbReference>
<name>A0A1W1YF43_9HYPH</name>
<sequence>MTYSIIGFDPESGAVGGAVQSKFPGVASIVLHGDARAGMIHTQAFSNPDHGRDGLDLMRLGATPEDAIAILTRSDAASGQRQIAAMGLDGSAAFHTGAEIAGWLGVSGGLAGTHCVAIGNSLSNDGVLRAMTTGFEEASGDLAERLITALAAGRDAGGEFRGQQAAGVLVVKAGGGYGGRSGRMVDISVYDHDQPIDELARCYQLHKLSYFSSDPTKVRPIDEATAAYLKGVLKRGGLLDQPTANGWGEAEIAAMARFMGQENYDNRIRDDALIDEEVLADIKAKHGV</sequence>
<accession>A0A1W1YF43</accession>
<dbReference type="PANTHER" id="PTHR39328:SF1">
    <property type="entry name" value="BLL2871 PROTEIN"/>
    <property type="match status" value="1"/>
</dbReference>
<organism evidence="2 3">
    <name type="scientific">Fulvimarina manganoxydans</name>
    <dbReference type="NCBI Taxonomy" id="937218"/>
    <lineage>
        <taxon>Bacteria</taxon>
        <taxon>Pseudomonadati</taxon>
        <taxon>Pseudomonadota</taxon>
        <taxon>Alphaproteobacteria</taxon>
        <taxon>Hyphomicrobiales</taxon>
        <taxon>Aurantimonadaceae</taxon>
        <taxon>Fulvimarina</taxon>
    </lineage>
</organism>
<dbReference type="InterPro" id="IPR029055">
    <property type="entry name" value="Ntn_hydrolases_N"/>
</dbReference>
<gene>
    <name evidence="2" type="ORF">SAMN06297251_101232</name>
</gene>
<dbReference type="EMBL" id="FWXR01000001">
    <property type="protein sequence ID" value="SMC34756.1"/>
    <property type="molecule type" value="Genomic_DNA"/>
</dbReference>